<dbReference type="PIRSF" id="PIRSF000337">
    <property type="entry name" value="NTA_MOA"/>
    <property type="match status" value="1"/>
</dbReference>
<dbReference type="InterPro" id="IPR011251">
    <property type="entry name" value="Luciferase-like_dom"/>
</dbReference>
<reference evidence="7 8" key="1">
    <citation type="submission" date="2023-07" db="EMBL/GenBank/DDBJ databases">
        <title>Sequencing the genomes of 1000 actinobacteria strains.</title>
        <authorList>
            <person name="Klenk H.-P."/>
        </authorList>
    </citation>
    <scope>NUCLEOTIDE SEQUENCE [LARGE SCALE GENOMIC DNA]</scope>
    <source>
        <strain evidence="7 8">DSM 14785</strain>
    </source>
</reference>
<dbReference type="PANTHER" id="PTHR30011:SF16">
    <property type="entry name" value="C2H2 FINGER DOMAIN TRANSCRIPTION FACTOR (EUROFUNG)-RELATED"/>
    <property type="match status" value="1"/>
</dbReference>
<evidence type="ECO:0000256" key="1">
    <source>
        <dbReference type="ARBA" id="ARBA00022630"/>
    </source>
</evidence>
<dbReference type="PANTHER" id="PTHR30011">
    <property type="entry name" value="ALKANESULFONATE MONOOXYGENASE-RELATED"/>
    <property type="match status" value="1"/>
</dbReference>
<dbReference type="Proteomes" id="UP001240250">
    <property type="component" value="Unassembled WGS sequence"/>
</dbReference>
<dbReference type="EMBL" id="JAUSVM010000001">
    <property type="protein sequence ID" value="MDQ0425963.1"/>
    <property type="molecule type" value="Genomic_DNA"/>
</dbReference>
<comment type="similarity">
    <text evidence="5">Belongs to the NtaA/SnaA/DszA monooxygenase family.</text>
</comment>
<proteinExistence type="inferred from homology"/>
<evidence type="ECO:0000259" key="6">
    <source>
        <dbReference type="Pfam" id="PF00296"/>
    </source>
</evidence>
<dbReference type="RefSeq" id="WP_070320502.1">
    <property type="nucleotide sequence ID" value="NZ_CP194061.1"/>
</dbReference>
<evidence type="ECO:0000313" key="8">
    <source>
        <dbReference type="Proteomes" id="UP001240250"/>
    </source>
</evidence>
<accession>A0ABU0GLN1</accession>
<comment type="caution">
    <text evidence="7">The sequence shown here is derived from an EMBL/GenBank/DDBJ whole genome shotgun (WGS) entry which is preliminary data.</text>
</comment>
<organism evidence="7 8">
    <name type="scientific">Cellulomonas iranensis</name>
    <dbReference type="NCBI Taxonomy" id="76862"/>
    <lineage>
        <taxon>Bacteria</taxon>
        <taxon>Bacillati</taxon>
        <taxon>Actinomycetota</taxon>
        <taxon>Actinomycetes</taxon>
        <taxon>Micrococcales</taxon>
        <taxon>Cellulomonadaceae</taxon>
        <taxon>Cellulomonas</taxon>
    </lineage>
</organism>
<evidence type="ECO:0000256" key="2">
    <source>
        <dbReference type="ARBA" id="ARBA00022643"/>
    </source>
</evidence>
<evidence type="ECO:0000256" key="5">
    <source>
        <dbReference type="ARBA" id="ARBA00033748"/>
    </source>
</evidence>
<dbReference type="Gene3D" id="3.20.20.30">
    <property type="entry name" value="Luciferase-like domain"/>
    <property type="match status" value="1"/>
</dbReference>
<evidence type="ECO:0000256" key="3">
    <source>
        <dbReference type="ARBA" id="ARBA00023002"/>
    </source>
</evidence>
<keyword evidence="4" id="KW-0503">Monooxygenase</keyword>
<gene>
    <name evidence="7" type="ORF">JO380_002344</name>
</gene>
<sequence length="380" mass="40188">MPDTHPSLHLGVDLTDAGAHPAAWRTVPAAAHGWFDPRRTADLLATAQRGLLDLAVLDDDHVLQEAPVGGLQGRLDAVLLAAHLAPRSAGIGLVARTDTTHTEPFHVSKAIATVDHVSRGRAGWQVGWSTGPAQAAAFGRKDPQDHDDAVDEAAEVAHVVGLLWDSWEDDAVIRDVATGRYVDRDKLHRVDHAGPRFSVAGPSITPRPPQGRPPVVVPVVSDATLALAARHADVVRLRATDVSAARAQRDRLHEQAVAAGRDPRDLRVLVDTSVLLADDRSSAAARLAVLDDLAGEPWRPASLTHVGTPADLAAVLDAWREVVDGFHLLPAVLPTDLDAVVDGLVPLLQAAGLFRTAYPGTTLRDTLGLARPANVLAATA</sequence>
<protein>
    <submittedName>
        <fullName evidence="7">Alkanesulfonate monooxygenase SsuD/methylene tetrahydromethanopterin reductase-like flavin-dependent oxidoreductase (Luciferase family)</fullName>
    </submittedName>
</protein>
<evidence type="ECO:0000313" key="7">
    <source>
        <dbReference type="EMBL" id="MDQ0425963.1"/>
    </source>
</evidence>
<keyword evidence="3" id="KW-0560">Oxidoreductase</keyword>
<keyword evidence="2" id="KW-0288">FMN</keyword>
<keyword evidence="8" id="KW-1185">Reference proteome</keyword>
<feature type="domain" description="Luciferase-like" evidence="6">
    <location>
        <begin position="29"/>
        <end position="287"/>
    </location>
</feature>
<evidence type="ECO:0000256" key="4">
    <source>
        <dbReference type="ARBA" id="ARBA00023033"/>
    </source>
</evidence>
<name>A0ABU0GLN1_9CELL</name>
<keyword evidence="1" id="KW-0285">Flavoprotein</keyword>
<dbReference type="InterPro" id="IPR036661">
    <property type="entry name" value="Luciferase-like_sf"/>
</dbReference>
<dbReference type="SUPFAM" id="SSF51679">
    <property type="entry name" value="Bacterial luciferase-like"/>
    <property type="match status" value="1"/>
</dbReference>
<dbReference type="InterPro" id="IPR051260">
    <property type="entry name" value="Diverse_substr_monoxygenases"/>
</dbReference>
<dbReference type="InterPro" id="IPR016215">
    <property type="entry name" value="NTA_MOA"/>
</dbReference>
<dbReference type="Pfam" id="PF00296">
    <property type="entry name" value="Bac_luciferase"/>
    <property type="match status" value="1"/>
</dbReference>